<feature type="transmembrane region" description="Helical" evidence="10">
    <location>
        <begin position="247"/>
        <end position="276"/>
    </location>
</feature>
<organism evidence="12 13">
    <name type="scientific">Mycteria americana</name>
    <name type="common">Wood stork</name>
    <dbReference type="NCBI Taxonomy" id="33587"/>
    <lineage>
        <taxon>Eukaryota</taxon>
        <taxon>Metazoa</taxon>
        <taxon>Chordata</taxon>
        <taxon>Craniata</taxon>
        <taxon>Vertebrata</taxon>
        <taxon>Euteleostomi</taxon>
        <taxon>Archelosauria</taxon>
        <taxon>Archosauria</taxon>
        <taxon>Dinosauria</taxon>
        <taxon>Saurischia</taxon>
        <taxon>Theropoda</taxon>
        <taxon>Coelurosauria</taxon>
        <taxon>Aves</taxon>
        <taxon>Neognathae</taxon>
        <taxon>Neoaves</taxon>
        <taxon>Aequornithes</taxon>
        <taxon>Ciconiiformes</taxon>
        <taxon>Ciconiidae</taxon>
        <taxon>Mycteria</taxon>
    </lineage>
</organism>
<dbReference type="GO" id="GO:0004930">
    <property type="term" value="F:G protein-coupled receptor activity"/>
    <property type="evidence" value="ECO:0007669"/>
    <property type="project" value="UniProtKB-KW"/>
</dbReference>
<feature type="transmembrane region" description="Helical" evidence="10">
    <location>
        <begin position="323"/>
        <end position="342"/>
    </location>
</feature>
<dbReference type="PROSITE" id="PS00237">
    <property type="entry name" value="G_PROTEIN_RECEP_F1_1"/>
    <property type="match status" value="1"/>
</dbReference>
<evidence type="ECO:0000256" key="3">
    <source>
        <dbReference type="ARBA" id="ARBA00022606"/>
    </source>
</evidence>
<dbReference type="InterPro" id="IPR017452">
    <property type="entry name" value="GPCR_Rhodpsn_7TM"/>
</dbReference>
<evidence type="ECO:0000256" key="6">
    <source>
        <dbReference type="ARBA" id="ARBA00022989"/>
    </source>
</evidence>
<evidence type="ECO:0000259" key="11">
    <source>
        <dbReference type="PROSITE" id="PS50262"/>
    </source>
</evidence>
<dbReference type="Pfam" id="PF13853">
    <property type="entry name" value="7tm_4"/>
    <property type="match status" value="1"/>
</dbReference>
<gene>
    <name evidence="12" type="ORF">QYF61_010104</name>
</gene>
<dbReference type="GO" id="GO:0004984">
    <property type="term" value="F:olfactory receptor activity"/>
    <property type="evidence" value="ECO:0007669"/>
    <property type="project" value="InterPro"/>
</dbReference>
<comment type="subcellular location">
    <subcellularLocation>
        <location evidence="1 10">Cell membrane</location>
        <topology evidence="1 10">Multi-pass membrane protein</topology>
    </subcellularLocation>
</comment>
<evidence type="ECO:0000256" key="4">
    <source>
        <dbReference type="ARBA" id="ARBA00022692"/>
    </source>
</evidence>
<dbReference type="GO" id="GO:0005886">
    <property type="term" value="C:plasma membrane"/>
    <property type="evidence" value="ECO:0007669"/>
    <property type="project" value="UniProtKB-SubCell"/>
</dbReference>
<reference evidence="12 13" key="1">
    <citation type="journal article" date="2023" name="J. Hered.">
        <title>Chromosome-level genome of the wood stork (Mycteria americana) provides insight into avian chromosome evolution.</title>
        <authorList>
            <person name="Flamio R. Jr."/>
            <person name="Ramstad K.M."/>
        </authorList>
    </citation>
    <scope>NUCLEOTIDE SEQUENCE [LARGE SCALE GENOMIC DNA]</scope>
    <source>
        <strain evidence="12">JAX WOST 10</strain>
    </source>
</reference>
<feature type="transmembrane region" description="Helical" evidence="10">
    <location>
        <begin position="72"/>
        <end position="101"/>
    </location>
</feature>
<keyword evidence="13" id="KW-1185">Reference proteome</keyword>
<keyword evidence="2 10" id="KW-1003">Cell membrane</keyword>
<protein>
    <recommendedName>
        <fullName evidence="10">Olfactory receptor</fullName>
    </recommendedName>
</protein>
<dbReference type="AlphaFoldDB" id="A0AAN7NQS2"/>
<accession>A0AAN7NQS2</accession>
<comment type="caution">
    <text evidence="12">The sequence shown here is derived from an EMBL/GenBank/DDBJ whole genome shotgun (WGS) entry which is preliminary data.</text>
</comment>
<dbReference type="InterPro" id="IPR000725">
    <property type="entry name" value="Olfact_rcpt"/>
</dbReference>
<feature type="transmembrane region" description="Helical" evidence="10">
    <location>
        <begin position="151"/>
        <end position="170"/>
    </location>
</feature>
<evidence type="ECO:0000256" key="7">
    <source>
        <dbReference type="ARBA" id="ARBA00023136"/>
    </source>
</evidence>
<keyword evidence="6 10" id="KW-1133">Transmembrane helix</keyword>
<proteinExistence type="inferred from homology"/>
<evidence type="ECO:0000256" key="8">
    <source>
        <dbReference type="ARBA" id="ARBA00023224"/>
    </source>
</evidence>
<evidence type="ECO:0000256" key="1">
    <source>
        <dbReference type="ARBA" id="ARBA00004651"/>
    </source>
</evidence>
<dbReference type="SUPFAM" id="SSF81321">
    <property type="entry name" value="Family A G protein-coupled receptor-like"/>
    <property type="match status" value="1"/>
</dbReference>
<keyword evidence="7 10" id="KW-0472">Membrane</keyword>
<evidence type="ECO:0000313" key="12">
    <source>
        <dbReference type="EMBL" id="KAK4830340.1"/>
    </source>
</evidence>
<feature type="domain" description="G-protein coupled receptors family 1 profile" evidence="11">
    <location>
        <begin position="91"/>
        <end position="340"/>
    </location>
</feature>
<dbReference type="PRINTS" id="PR00237">
    <property type="entry name" value="GPCRRHODOPSN"/>
</dbReference>
<keyword evidence="8 9" id="KW-0807">Transducer</keyword>
<dbReference type="PANTHER" id="PTHR26453">
    <property type="entry name" value="OLFACTORY RECEPTOR"/>
    <property type="match status" value="1"/>
</dbReference>
<feature type="transmembrane region" description="Helical" evidence="10">
    <location>
        <begin position="190"/>
        <end position="208"/>
    </location>
</feature>
<dbReference type="InterPro" id="IPR000276">
    <property type="entry name" value="GPCR_Rhodpsn"/>
</dbReference>
<keyword evidence="3 10" id="KW-0716">Sensory transduction</keyword>
<dbReference type="EMBL" id="JAUNZN010000001">
    <property type="protein sequence ID" value="KAK4830340.1"/>
    <property type="molecule type" value="Genomic_DNA"/>
</dbReference>
<keyword evidence="9" id="KW-0675">Receptor</keyword>
<name>A0AAN7NQS2_MYCAM</name>
<keyword evidence="4 9" id="KW-0812">Transmembrane</keyword>
<dbReference type="PROSITE" id="PS50262">
    <property type="entry name" value="G_PROTEIN_RECEP_F1_2"/>
    <property type="match status" value="1"/>
</dbReference>
<keyword evidence="9" id="KW-0297">G-protein coupled receptor</keyword>
<dbReference type="Proteomes" id="UP001333110">
    <property type="component" value="Unassembled WGS sequence"/>
</dbReference>
<dbReference type="CDD" id="cd15420">
    <property type="entry name" value="7tmA_OR2A-like"/>
    <property type="match status" value="1"/>
</dbReference>
<feature type="transmembrane region" description="Helical" evidence="10">
    <location>
        <begin position="288"/>
        <end position="311"/>
    </location>
</feature>
<sequence length="364" mass="40850">MNKVLLNLPPSGQEEESRKPSCALRQSQFEWSEVFNNRSPWSQFVLSHLQHSMQNETSVTAFILLGFSSNPALRLCLFGIFSVLYSATLMGNALVFVLICLDHRLHSPMYFFLCHLSIVDICYASNNVPQMLRNLLGQGRTISFAGCGTQIHLYLIFALTECVLLAVMSYDRYVAICHPLRYAFIMNRRVCLTLAAVSWAFGFLFGTLQASLALHLPFCGPCEVDHFFCEILAVLKLACTDTAANKVLIFAVCVCFLLFPLALILISYLHILATILRIRSAVGWHKTFSTCGSHLTVVGLFYGNAIFMYMGPGSGNSSGREKVLSLFYSLVSPSLNPLIYSLRNKQVKEALLKLQRRKRVFHSM</sequence>
<evidence type="ECO:0000256" key="10">
    <source>
        <dbReference type="RuleBase" id="RU363047"/>
    </source>
</evidence>
<evidence type="ECO:0000256" key="2">
    <source>
        <dbReference type="ARBA" id="ARBA00022475"/>
    </source>
</evidence>
<dbReference type="PRINTS" id="PR00245">
    <property type="entry name" value="OLFACTORYR"/>
</dbReference>
<feature type="transmembrane region" description="Helical" evidence="10">
    <location>
        <begin position="108"/>
        <end position="126"/>
    </location>
</feature>
<comment type="similarity">
    <text evidence="9">Belongs to the G-protein coupled receptor 1 family.</text>
</comment>
<dbReference type="Gene3D" id="1.20.1070.10">
    <property type="entry name" value="Rhodopsin 7-helix transmembrane proteins"/>
    <property type="match status" value="1"/>
</dbReference>
<keyword evidence="5 10" id="KW-0552">Olfaction</keyword>
<evidence type="ECO:0000256" key="9">
    <source>
        <dbReference type="RuleBase" id="RU000688"/>
    </source>
</evidence>
<dbReference type="FunFam" id="1.20.1070.10:FF:000008">
    <property type="entry name" value="Olfactory receptor"/>
    <property type="match status" value="1"/>
</dbReference>
<evidence type="ECO:0000256" key="5">
    <source>
        <dbReference type="ARBA" id="ARBA00022725"/>
    </source>
</evidence>
<evidence type="ECO:0000313" key="13">
    <source>
        <dbReference type="Proteomes" id="UP001333110"/>
    </source>
</evidence>